<feature type="transmembrane region" description="Helical" evidence="1">
    <location>
        <begin position="29"/>
        <end position="50"/>
    </location>
</feature>
<keyword evidence="3" id="KW-1185">Reference proteome</keyword>
<protein>
    <submittedName>
        <fullName evidence="2">Uncharacterized protein</fullName>
    </submittedName>
</protein>
<evidence type="ECO:0000313" key="3">
    <source>
        <dbReference type="Proteomes" id="UP000199110"/>
    </source>
</evidence>
<evidence type="ECO:0000256" key="1">
    <source>
        <dbReference type="SAM" id="Phobius"/>
    </source>
</evidence>
<proteinExistence type="predicted"/>
<keyword evidence="1" id="KW-1133">Transmembrane helix</keyword>
<keyword evidence="1" id="KW-0472">Membrane</keyword>
<name>A0A1I3HJ11_9RHOB</name>
<accession>A0A1I3HJ11</accession>
<sequence length="67" mass="7685">MDNYISGRHYGCNENGARNDKRRPSMLRFLKYLLILLVLGTLGLWGYSYLLEPETAPRTHTIEIDAG</sequence>
<dbReference type="AlphaFoldDB" id="A0A1I3HJ11"/>
<reference evidence="2 3" key="1">
    <citation type="submission" date="2016-10" db="EMBL/GenBank/DDBJ databases">
        <authorList>
            <person name="de Groot N.N."/>
        </authorList>
    </citation>
    <scope>NUCLEOTIDE SEQUENCE [LARGE SCALE GENOMIC DNA]</scope>
    <source>
        <strain evidence="2 3">DSM 19073</strain>
    </source>
</reference>
<dbReference type="Proteomes" id="UP000199110">
    <property type="component" value="Unassembled WGS sequence"/>
</dbReference>
<dbReference type="EMBL" id="FORA01000001">
    <property type="protein sequence ID" value="SFI35724.1"/>
    <property type="molecule type" value="Genomic_DNA"/>
</dbReference>
<dbReference type="STRING" id="390807.SAMN04488095_0618"/>
<evidence type="ECO:0000313" key="2">
    <source>
        <dbReference type="EMBL" id="SFI35724.1"/>
    </source>
</evidence>
<keyword evidence="1" id="KW-0812">Transmembrane</keyword>
<gene>
    <name evidence="2" type="ORF">SAMN04488095_0618</name>
</gene>
<organism evidence="2 3">
    <name type="scientific">Jannaschia pohangensis</name>
    <dbReference type="NCBI Taxonomy" id="390807"/>
    <lineage>
        <taxon>Bacteria</taxon>
        <taxon>Pseudomonadati</taxon>
        <taxon>Pseudomonadota</taxon>
        <taxon>Alphaproteobacteria</taxon>
        <taxon>Rhodobacterales</taxon>
        <taxon>Roseobacteraceae</taxon>
        <taxon>Jannaschia</taxon>
    </lineage>
</organism>